<keyword evidence="2" id="KW-1185">Reference proteome</keyword>
<gene>
    <name evidence="1" type="ORF">PMAYCL1PPCAC_01163</name>
</gene>
<protein>
    <submittedName>
        <fullName evidence="1">Uncharacterized protein</fullName>
    </submittedName>
</protein>
<sequence>PLEFKEEPIDDYPDIKEKEQLLNAESFDKMNENDPLYISNEVKEESLNIKEEPTDDFSDFKHEEPIADIFCPSTGIARPLDQSIPTIFSDAPTKSKIRRRTCVVCHRQCNQYECASSQRIRRNKRHG</sequence>
<evidence type="ECO:0000313" key="1">
    <source>
        <dbReference type="EMBL" id="GMR30968.1"/>
    </source>
</evidence>
<accession>A0AAN4YYX1</accession>
<dbReference type="Proteomes" id="UP001328107">
    <property type="component" value="Unassembled WGS sequence"/>
</dbReference>
<feature type="non-terminal residue" evidence="1">
    <location>
        <position position="1"/>
    </location>
</feature>
<name>A0AAN4YYX1_9BILA</name>
<dbReference type="EMBL" id="BTRK01000001">
    <property type="protein sequence ID" value="GMR30968.1"/>
    <property type="molecule type" value="Genomic_DNA"/>
</dbReference>
<proteinExistence type="predicted"/>
<evidence type="ECO:0000313" key="2">
    <source>
        <dbReference type="Proteomes" id="UP001328107"/>
    </source>
</evidence>
<comment type="caution">
    <text evidence="1">The sequence shown here is derived from an EMBL/GenBank/DDBJ whole genome shotgun (WGS) entry which is preliminary data.</text>
</comment>
<reference evidence="2" key="1">
    <citation type="submission" date="2022-10" db="EMBL/GenBank/DDBJ databases">
        <title>Genome assembly of Pristionchus species.</title>
        <authorList>
            <person name="Yoshida K."/>
            <person name="Sommer R.J."/>
        </authorList>
    </citation>
    <scope>NUCLEOTIDE SEQUENCE [LARGE SCALE GENOMIC DNA]</scope>
    <source>
        <strain evidence="2">RS5460</strain>
    </source>
</reference>
<dbReference type="AlphaFoldDB" id="A0AAN4YYX1"/>
<organism evidence="1 2">
    <name type="scientific">Pristionchus mayeri</name>
    <dbReference type="NCBI Taxonomy" id="1317129"/>
    <lineage>
        <taxon>Eukaryota</taxon>
        <taxon>Metazoa</taxon>
        <taxon>Ecdysozoa</taxon>
        <taxon>Nematoda</taxon>
        <taxon>Chromadorea</taxon>
        <taxon>Rhabditida</taxon>
        <taxon>Rhabditina</taxon>
        <taxon>Diplogasteromorpha</taxon>
        <taxon>Diplogasteroidea</taxon>
        <taxon>Neodiplogasteridae</taxon>
        <taxon>Pristionchus</taxon>
    </lineage>
</organism>